<dbReference type="Proteomes" id="UP000371977">
    <property type="component" value="Unassembled WGS sequence"/>
</dbReference>
<dbReference type="SUPFAM" id="SSF47413">
    <property type="entry name" value="lambda repressor-like DNA-binding domains"/>
    <property type="match status" value="1"/>
</dbReference>
<reference evidence="2 3" key="1">
    <citation type="submission" date="2019-01" db="EMBL/GenBank/DDBJ databases">
        <title>Weissella sp. nov., a novel lactic acid bacterium isolated from animal feces.</title>
        <authorList>
            <person name="Wang L.-T."/>
        </authorList>
    </citation>
    <scope>NUCLEOTIDE SEQUENCE [LARGE SCALE GENOMIC DNA]</scope>
    <source>
        <strain evidence="2 3">8H-2</strain>
    </source>
</reference>
<evidence type="ECO:0000313" key="2">
    <source>
        <dbReference type="EMBL" id="TYC49114.1"/>
    </source>
</evidence>
<gene>
    <name evidence="2" type="ORF">ESZ50_07660</name>
</gene>
<organism evidence="2 3">
    <name type="scientific">Weissella muntiaci</name>
    <dbReference type="NCBI Taxonomy" id="2508881"/>
    <lineage>
        <taxon>Bacteria</taxon>
        <taxon>Bacillati</taxon>
        <taxon>Bacillota</taxon>
        <taxon>Bacilli</taxon>
        <taxon>Lactobacillales</taxon>
        <taxon>Lactobacillaceae</taxon>
        <taxon>Weissella</taxon>
    </lineage>
</organism>
<dbReference type="RefSeq" id="WP_148622975.1">
    <property type="nucleotide sequence ID" value="NZ_SDGZ01000015.1"/>
</dbReference>
<accession>A0A6C2C5C2</accession>
<evidence type="ECO:0000313" key="3">
    <source>
        <dbReference type="Proteomes" id="UP000371977"/>
    </source>
</evidence>
<dbReference type="OrthoDB" id="2145518at2"/>
<dbReference type="GO" id="GO:0003677">
    <property type="term" value="F:DNA binding"/>
    <property type="evidence" value="ECO:0007669"/>
    <property type="project" value="InterPro"/>
</dbReference>
<keyword evidence="3" id="KW-1185">Reference proteome</keyword>
<protein>
    <recommendedName>
        <fullName evidence="1">HTH cro/C1-type domain-containing protein</fullName>
    </recommendedName>
</protein>
<evidence type="ECO:0000259" key="1">
    <source>
        <dbReference type="PROSITE" id="PS50943"/>
    </source>
</evidence>
<comment type="caution">
    <text evidence="2">The sequence shown here is derived from an EMBL/GenBank/DDBJ whole genome shotgun (WGS) entry which is preliminary data.</text>
</comment>
<dbReference type="PROSITE" id="PS50943">
    <property type="entry name" value="HTH_CROC1"/>
    <property type="match status" value="1"/>
</dbReference>
<dbReference type="InterPro" id="IPR010982">
    <property type="entry name" value="Lambda_DNA-bd_dom_sf"/>
</dbReference>
<dbReference type="EMBL" id="SDGZ01000015">
    <property type="protein sequence ID" value="TYC49114.1"/>
    <property type="molecule type" value="Genomic_DNA"/>
</dbReference>
<proteinExistence type="predicted"/>
<feature type="domain" description="HTH cro/C1-type" evidence="1">
    <location>
        <begin position="35"/>
        <end position="70"/>
    </location>
</feature>
<dbReference type="AlphaFoldDB" id="A0A6C2C5C2"/>
<name>A0A6C2C5C2_9LACO</name>
<dbReference type="InterPro" id="IPR001387">
    <property type="entry name" value="Cro/C1-type_HTH"/>
</dbReference>
<sequence>MNTKNKIPADSLRAAIIYFIKERRISIPVVLDNVDISRSRLYDYLQGNGKISATTMANILTATGVSFNEILTHIYIDNPMLVSMATQNIQLSTETNSSGKPTIADVDMTIRKFRSSNDINLLSELITTINYRVADVEERDQLIARIMPTVDQLFRKQKFFSNADTLLFSSLLPYEDYEKARQVADVTHQYVLELNKLERQGLMSARRGLPDAYHNYGLITIELLKLAMANDDSLEVHRLIKQIGNFEMLIADFYFSTLRKIANVMALILDNDFIDAERTWNTLVETIDFMIDPKLAGTYYYFTKMTFAEFSKPITEYLDRL</sequence>